<dbReference type="AlphaFoldDB" id="A0A292YA17"/>
<evidence type="ECO:0000256" key="1">
    <source>
        <dbReference type="SAM" id="Phobius"/>
    </source>
</evidence>
<evidence type="ECO:0000313" key="3">
    <source>
        <dbReference type="Proteomes" id="UP000217944"/>
    </source>
</evidence>
<sequence length="75" mass="8584">MAEIDKQKEKIAFLRTMFFFLLTALFGLVAFVFTKYMKLSEIQLILTNIAGLILLIGIIATGKKLKKEIDKLEDM</sequence>
<keyword evidence="1" id="KW-0472">Membrane</keyword>
<evidence type="ECO:0000313" key="2">
    <source>
        <dbReference type="EMBL" id="GAX86887.1"/>
    </source>
</evidence>
<dbReference type="Proteomes" id="UP000217944">
    <property type="component" value="Unassembled WGS sequence"/>
</dbReference>
<feature type="transmembrane region" description="Helical" evidence="1">
    <location>
        <begin position="12"/>
        <end position="36"/>
    </location>
</feature>
<reference evidence="2 3" key="1">
    <citation type="journal article" date="2017" name="Syst. Appl. Microbiol.">
        <title>Lebetimonas natsushimae sp. nov., a novel strictly anaerobic, moderately thermophilic chemoautotroph isolated from a deep-sea hydrothermal vent polychaete nest in the Mid-Okinawa Trough.</title>
        <authorList>
            <person name="Nagata R."/>
            <person name="Takaki Y."/>
            <person name="Tame A."/>
            <person name="Nunoura T."/>
            <person name="Muto H."/>
            <person name="Mino S."/>
            <person name="Sawayama S."/>
            <person name="Takai K."/>
            <person name="Nakagawa S."/>
        </authorList>
    </citation>
    <scope>NUCLEOTIDE SEQUENCE [LARGE SCALE GENOMIC DNA]</scope>
    <source>
        <strain evidence="2 3">HS1857</strain>
    </source>
</reference>
<gene>
    <name evidence="2" type="ORF">LNAT_P0182</name>
</gene>
<keyword evidence="1" id="KW-1133">Transmembrane helix</keyword>
<protein>
    <submittedName>
        <fullName evidence="2">Uncharacterized protein</fullName>
    </submittedName>
</protein>
<dbReference type="RefSeq" id="WP_096258051.1">
    <property type="nucleotide sequence ID" value="NZ_BDME01000001.1"/>
</dbReference>
<keyword evidence="1" id="KW-0812">Transmembrane</keyword>
<name>A0A292YA17_9BACT</name>
<accession>A0A292YA17</accession>
<organism evidence="2 3">
    <name type="scientific">Lebetimonas natsushimae</name>
    <dbReference type="NCBI Taxonomy" id="1936991"/>
    <lineage>
        <taxon>Bacteria</taxon>
        <taxon>Pseudomonadati</taxon>
        <taxon>Campylobacterota</taxon>
        <taxon>Epsilonproteobacteria</taxon>
        <taxon>Nautiliales</taxon>
        <taxon>Nautiliaceae</taxon>
        <taxon>Lebetimonas</taxon>
    </lineage>
</organism>
<feature type="transmembrane region" description="Helical" evidence="1">
    <location>
        <begin position="42"/>
        <end position="62"/>
    </location>
</feature>
<dbReference type="EMBL" id="BDME01000001">
    <property type="protein sequence ID" value="GAX86887.1"/>
    <property type="molecule type" value="Genomic_DNA"/>
</dbReference>
<keyword evidence="3" id="KW-1185">Reference proteome</keyword>
<comment type="caution">
    <text evidence="2">The sequence shown here is derived from an EMBL/GenBank/DDBJ whole genome shotgun (WGS) entry which is preliminary data.</text>
</comment>
<proteinExistence type="predicted"/>